<dbReference type="AlphaFoldDB" id="F0WC81"/>
<dbReference type="HOGENOM" id="CLU_1573499_0_0_1"/>
<dbReference type="EMBL" id="FR824101">
    <property type="protein sequence ID" value="CCA18794.1"/>
    <property type="molecule type" value="Genomic_DNA"/>
</dbReference>
<protein>
    <submittedName>
        <fullName evidence="3">AlNc14C56G4264 protein</fullName>
    </submittedName>
</protein>
<keyword evidence="2" id="KW-0732">Signal</keyword>
<proteinExistence type="predicted"/>
<feature type="region of interest" description="Disordered" evidence="1">
    <location>
        <begin position="139"/>
        <end position="170"/>
    </location>
</feature>
<evidence type="ECO:0000256" key="1">
    <source>
        <dbReference type="SAM" id="MobiDB-lite"/>
    </source>
</evidence>
<organism evidence="3">
    <name type="scientific">Albugo laibachii Nc14</name>
    <dbReference type="NCBI Taxonomy" id="890382"/>
    <lineage>
        <taxon>Eukaryota</taxon>
        <taxon>Sar</taxon>
        <taxon>Stramenopiles</taxon>
        <taxon>Oomycota</taxon>
        <taxon>Peronosporomycetes</taxon>
        <taxon>Albuginales</taxon>
        <taxon>Albuginaceae</taxon>
        <taxon>Albugo</taxon>
    </lineage>
</organism>
<reference evidence="3" key="2">
    <citation type="submission" date="2011-02" db="EMBL/GenBank/DDBJ databases">
        <authorList>
            <person name="MacLean D."/>
        </authorList>
    </citation>
    <scope>NUCLEOTIDE SEQUENCE</scope>
</reference>
<name>F0WC81_9STRA</name>
<evidence type="ECO:0000313" key="3">
    <source>
        <dbReference type="EMBL" id="CCA18794.1"/>
    </source>
</evidence>
<feature type="region of interest" description="Disordered" evidence="1">
    <location>
        <begin position="57"/>
        <end position="76"/>
    </location>
</feature>
<reference evidence="3" key="1">
    <citation type="journal article" date="2011" name="PLoS Biol.">
        <title>Gene gain and loss during evolution of obligate parasitism in the white rust pathogen of Arabidopsis thaliana.</title>
        <authorList>
            <person name="Kemen E."/>
            <person name="Gardiner A."/>
            <person name="Schultz-Larsen T."/>
            <person name="Kemen A.C."/>
            <person name="Balmuth A.L."/>
            <person name="Robert-Seilaniantz A."/>
            <person name="Bailey K."/>
            <person name="Holub E."/>
            <person name="Studholme D.J."/>
            <person name="Maclean D."/>
            <person name="Jones J.D."/>
        </authorList>
    </citation>
    <scope>NUCLEOTIDE SEQUENCE</scope>
</reference>
<feature type="compositionally biased region" description="Basic and acidic residues" evidence="1">
    <location>
        <begin position="64"/>
        <end position="75"/>
    </location>
</feature>
<accession>F0WC81</accession>
<feature type="chain" id="PRO_5003263375" evidence="2">
    <location>
        <begin position="23"/>
        <end position="170"/>
    </location>
</feature>
<sequence length="170" mass="18887">MLSPPVLLLLSVVALRIDHVESRNALRIESETATNAYVESPDLTTGKSHLGFMTTLSSRKSNAHHTEHSSRDSKHGSVNALAFERVLTEPDTDWTAAEAIARAEEIVQFHNNKYGIPYPTSVPTFQEHQRLATLDQQQMLAASTIRAHERESGPSTSKPPRPPVKKRSKK</sequence>
<gene>
    <name evidence="3" type="primary">AlNc14C56G4264</name>
    <name evidence="3" type="ORF">ALNC14_049370</name>
</gene>
<evidence type="ECO:0000256" key="2">
    <source>
        <dbReference type="SAM" id="SignalP"/>
    </source>
</evidence>
<feature type="signal peptide" evidence="2">
    <location>
        <begin position="1"/>
        <end position="22"/>
    </location>
</feature>